<gene>
    <name evidence="1" type="ORF">UFOVP104_6</name>
    <name evidence="2" type="ORF">UFOVP271_41</name>
</gene>
<name>A0A6J5LMR8_9CAUD</name>
<dbReference type="EMBL" id="LR796281">
    <property type="protein sequence ID" value="CAB4134297.1"/>
    <property type="molecule type" value="Genomic_DNA"/>
</dbReference>
<evidence type="ECO:0000313" key="1">
    <source>
        <dbReference type="EMBL" id="CAB4127967.1"/>
    </source>
</evidence>
<protein>
    <submittedName>
        <fullName evidence="2">Uncharacterized protein</fullName>
    </submittedName>
</protein>
<evidence type="ECO:0000313" key="2">
    <source>
        <dbReference type="EMBL" id="CAB4134297.1"/>
    </source>
</evidence>
<proteinExistence type="predicted"/>
<sequence>MNLENRTYITADIVRLPITHYEWLPLVNQDTCDCEPYLVCASDSGNSWENDYTSAWIKLFSNSDSYTFNLKKDGVLVDIQPTAKSFINDSLAKYITLDWFEVFTNDGIGCYSIDIDYTISGVTDNIFWGEYKLFEFSNFIVDKTVRLKSVFNSNQSIEGIDFTNTNIVDTFRFKGYFGDRQPHTEIDNLIYSNRESKKVTRENINKYSLSTVPLKYNGYIDRIVDLYLLSENELYISDFNALNPTYNYLDLPVILSESPEIKYNDGIRKASLTATFNDKIKNSRSYY</sequence>
<dbReference type="EMBL" id="LR796219">
    <property type="protein sequence ID" value="CAB4127967.1"/>
    <property type="molecule type" value="Genomic_DNA"/>
</dbReference>
<organism evidence="2">
    <name type="scientific">uncultured Caudovirales phage</name>
    <dbReference type="NCBI Taxonomy" id="2100421"/>
    <lineage>
        <taxon>Viruses</taxon>
        <taxon>Duplodnaviria</taxon>
        <taxon>Heunggongvirae</taxon>
        <taxon>Uroviricota</taxon>
        <taxon>Caudoviricetes</taxon>
        <taxon>Peduoviridae</taxon>
        <taxon>Maltschvirus</taxon>
        <taxon>Maltschvirus maltsch</taxon>
    </lineage>
</organism>
<accession>A0A6J5LMR8</accession>
<reference evidence="2" key="1">
    <citation type="submission" date="2020-04" db="EMBL/GenBank/DDBJ databases">
        <authorList>
            <person name="Chiriac C."/>
            <person name="Salcher M."/>
            <person name="Ghai R."/>
            <person name="Kavagutti S V."/>
        </authorList>
    </citation>
    <scope>NUCLEOTIDE SEQUENCE</scope>
</reference>